<gene>
    <name evidence="1" type="ORF">ACFPYN_03920</name>
</gene>
<dbReference type="EMBL" id="JBHSRI010000002">
    <property type="protein sequence ID" value="MFC6038598.1"/>
    <property type="molecule type" value="Genomic_DNA"/>
</dbReference>
<protein>
    <submittedName>
        <fullName evidence="1">Uncharacterized protein</fullName>
    </submittedName>
</protein>
<dbReference type="RefSeq" id="WP_377732618.1">
    <property type="nucleotide sequence ID" value="NZ_JBHSRI010000002.1"/>
</dbReference>
<sequence length="98" mass="11470">MIKLSENNDKSIPMTLNINEIDRRYNIKQKIFEASNFSVYIITLKQENTFYELLLIKDFNLEGPSAQIWHKKFCKNSTIIEIVNEVAEAIQSGFIKNQ</sequence>
<reference evidence="2" key="1">
    <citation type="journal article" date="2019" name="Int. J. Syst. Evol. Microbiol.">
        <title>The Global Catalogue of Microorganisms (GCM) 10K type strain sequencing project: providing services to taxonomists for standard genome sequencing and annotation.</title>
        <authorList>
            <consortium name="The Broad Institute Genomics Platform"/>
            <consortium name="The Broad Institute Genome Sequencing Center for Infectious Disease"/>
            <person name="Wu L."/>
            <person name="Ma J."/>
        </authorList>
    </citation>
    <scope>NUCLEOTIDE SEQUENCE [LARGE SCALE GENOMIC DNA]</scope>
    <source>
        <strain evidence="2">CCUG 54527</strain>
    </source>
</reference>
<comment type="caution">
    <text evidence="1">The sequence shown here is derived from an EMBL/GenBank/DDBJ whole genome shotgun (WGS) entry which is preliminary data.</text>
</comment>
<organism evidence="1 2">
    <name type="scientific">Paenisporosarcina macmurdoensis</name>
    <dbReference type="NCBI Taxonomy" id="212659"/>
    <lineage>
        <taxon>Bacteria</taxon>
        <taxon>Bacillati</taxon>
        <taxon>Bacillota</taxon>
        <taxon>Bacilli</taxon>
        <taxon>Bacillales</taxon>
        <taxon>Caryophanaceae</taxon>
        <taxon>Paenisporosarcina</taxon>
    </lineage>
</organism>
<evidence type="ECO:0000313" key="2">
    <source>
        <dbReference type="Proteomes" id="UP001596170"/>
    </source>
</evidence>
<keyword evidence="2" id="KW-1185">Reference proteome</keyword>
<evidence type="ECO:0000313" key="1">
    <source>
        <dbReference type="EMBL" id="MFC6038598.1"/>
    </source>
</evidence>
<name>A0ABW1L649_9BACL</name>
<accession>A0ABW1L649</accession>
<dbReference type="Proteomes" id="UP001596170">
    <property type="component" value="Unassembled WGS sequence"/>
</dbReference>
<proteinExistence type="predicted"/>